<evidence type="ECO:0000256" key="1">
    <source>
        <dbReference type="SAM" id="MobiDB-lite"/>
    </source>
</evidence>
<evidence type="ECO:0000313" key="3">
    <source>
        <dbReference type="EMBL" id="VAW45635.1"/>
    </source>
</evidence>
<feature type="domain" description="Alpha-2-macroglobulin MG1" evidence="2">
    <location>
        <begin position="70"/>
        <end position="165"/>
    </location>
</feature>
<dbReference type="EMBL" id="UOFA01000212">
    <property type="protein sequence ID" value="VAW45635.1"/>
    <property type="molecule type" value="Genomic_DNA"/>
</dbReference>
<dbReference type="InterPro" id="IPR040639">
    <property type="entry name" value="A2MG_MG1"/>
</dbReference>
<sequence length="205" mass="23221">MKKLLLLIVVFLLFACTDDSTNQTDEQSNKQADKNTSLLTDNTGVDTSGNLNEVSTSYDKAQLSFNEMTPFRVLSVSEGIFEQTTALQINFNLPIDKSQDLDQLIRVKKKGQLVKTDWIFSDNQMALYFPFIDANSQYEISISQSLSSNNNQVLTEQTIKYITTQAKKKSARFVSKGNTLLRTDDQLPIESVNVDAVELKFWRIN</sequence>
<feature type="non-terminal residue" evidence="3">
    <location>
        <position position="205"/>
    </location>
</feature>
<feature type="region of interest" description="Disordered" evidence="1">
    <location>
        <begin position="20"/>
        <end position="51"/>
    </location>
</feature>
<feature type="compositionally biased region" description="Polar residues" evidence="1">
    <location>
        <begin position="34"/>
        <end position="51"/>
    </location>
</feature>
<reference evidence="3" key="1">
    <citation type="submission" date="2018-06" db="EMBL/GenBank/DDBJ databases">
        <authorList>
            <person name="Zhirakovskaya E."/>
        </authorList>
    </citation>
    <scope>NUCLEOTIDE SEQUENCE</scope>
</reference>
<protein>
    <recommendedName>
        <fullName evidence="2">Alpha-2-macroglobulin MG1 domain-containing protein</fullName>
    </recommendedName>
</protein>
<evidence type="ECO:0000259" key="2">
    <source>
        <dbReference type="Pfam" id="PF17970"/>
    </source>
</evidence>
<proteinExistence type="predicted"/>
<organism evidence="3">
    <name type="scientific">hydrothermal vent metagenome</name>
    <dbReference type="NCBI Taxonomy" id="652676"/>
    <lineage>
        <taxon>unclassified sequences</taxon>
        <taxon>metagenomes</taxon>
        <taxon>ecological metagenomes</taxon>
    </lineage>
</organism>
<dbReference type="Pfam" id="PF17970">
    <property type="entry name" value="bMG1"/>
    <property type="match status" value="1"/>
</dbReference>
<dbReference type="AlphaFoldDB" id="A0A3B0VQ38"/>
<dbReference type="PROSITE" id="PS51257">
    <property type="entry name" value="PROKAR_LIPOPROTEIN"/>
    <property type="match status" value="1"/>
</dbReference>
<accession>A0A3B0VQ38</accession>
<gene>
    <name evidence="3" type="ORF">MNBD_GAMMA02-1390</name>
</gene>
<name>A0A3B0VQ38_9ZZZZ</name>